<accession>A0A7E5VKY7</accession>
<dbReference type="InterPro" id="IPR008978">
    <property type="entry name" value="HSP20-like_chaperone"/>
</dbReference>
<dbReference type="GO" id="GO:0005737">
    <property type="term" value="C:cytoplasm"/>
    <property type="evidence" value="ECO:0007669"/>
    <property type="project" value="TreeGrafter"/>
</dbReference>
<dbReference type="PANTHER" id="PTHR45640">
    <property type="entry name" value="HEAT SHOCK PROTEIN HSP-12.2-RELATED"/>
    <property type="match status" value="1"/>
</dbReference>
<name>A0A7E5VKY7_TRINI</name>
<dbReference type="GO" id="GO:0042026">
    <property type="term" value="P:protein refolding"/>
    <property type="evidence" value="ECO:0007669"/>
    <property type="project" value="TreeGrafter"/>
</dbReference>
<dbReference type="GeneID" id="113494710"/>
<gene>
    <name evidence="6" type="primary">LOC113494710</name>
</gene>
<dbReference type="InterPro" id="IPR001436">
    <property type="entry name" value="Alpha-crystallin/sHSP_animal"/>
</dbReference>
<dbReference type="AlphaFoldDB" id="A0A7E5VKY7"/>
<dbReference type="SUPFAM" id="SSF49764">
    <property type="entry name" value="HSP20-like chaperones"/>
    <property type="match status" value="1"/>
</dbReference>
<feature type="region of interest" description="Disordered" evidence="3">
    <location>
        <begin position="316"/>
        <end position="389"/>
    </location>
</feature>
<dbReference type="OrthoDB" id="1431247at2759"/>
<feature type="compositionally biased region" description="Low complexity" evidence="3">
    <location>
        <begin position="370"/>
        <end position="388"/>
    </location>
</feature>
<evidence type="ECO:0000256" key="1">
    <source>
        <dbReference type="PROSITE-ProRule" id="PRU00285"/>
    </source>
</evidence>
<dbReference type="CDD" id="cd06526">
    <property type="entry name" value="metazoan_ACD"/>
    <property type="match status" value="1"/>
</dbReference>
<dbReference type="InterPro" id="IPR002068">
    <property type="entry name" value="A-crystallin/Hsp20_dom"/>
</dbReference>
<dbReference type="Pfam" id="PF00011">
    <property type="entry name" value="HSP20"/>
    <property type="match status" value="1"/>
</dbReference>
<evidence type="ECO:0000256" key="2">
    <source>
        <dbReference type="RuleBase" id="RU003616"/>
    </source>
</evidence>
<dbReference type="RefSeq" id="XP_026728944.1">
    <property type="nucleotide sequence ID" value="XM_026873143.1"/>
</dbReference>
<dbReference type="Proteomes" id="UP000322000">
    <property type="component" value="Chromosome 1"/>
</dbReference>
<evidence type="ECO:0000259" key="4">
    <source>
        <dbReference type="PROSITE" id="PS01031"/>
    </source>
</evidence>
<feature type="compositionally biased region" description="Polar residues" evidence="3">
    <location>
        <begin position="318"/>
        <end position="328"/>
    </location>
</feature>
<dbReference type="GO" id="GO:0009408">
    <property type="term" value="P:response to heat"/>
    <property type="evidence" value="ECO:0007669"/>
    <property type="project" value="TreeGrafter"/>
</dbReference>
<feature type="domain" description="SHSP" evidence="4">
    <location>
        <begin position="42"/>
        <end position="150"/>
    </location>
</feature>
<organism evidence="5 6">
    <name type="scientific">Trichoplusia ni</name>
    <name type="common">Cabbage looper</name>
    <dbReference type="NCBI Taxonomy" id="7111"/>
    <lineage>
        <taxon>Eukaryota</taxon>
        <taxon>Metazoa</taxon>
        <taxon>Ecdysozoa</taxon>
        <taxon>Arthropoda</taxon>
        <taxon>Hexapoda</taxon>
        <taxon>Insecta</taxon>
        <taxon>Pterygota</taxon>
        <taxon>Neoptera</taxon>
        <taxon>Endopterygota</taxon>
        <taxon>Lepidoptera</taxon>
        <taxon>Glossata</taxon>
        <taxon>Ditrysia</taxon>
        <taxon>Noctuoidea</taxon>
        <taxon>Noctuidae</taxon>
        <taxon>Plusiinae</taxon>
        <taxon>Trichoplusia</taxon>
    </lineage>
</organism>
<evidence type="ECO:0000313" key="6">
    <source>
        <dbReference type="RefSeq" id="XP_026728944.1"/>
    </source>
</evidence>
<dbReference type="PANTHER" id="PTHR45640:SF26">
    <property type="entry name" value="RE23625P"/>
    <property type="match status" value="1"/>
</dbReference>
<protein>
    <submittedName>
        <fullName evidence="6">Heat shock protein 67B1-like</fullName>
    </submittedName>
</protein>
<comment type="similarity">
    <text evidence="1 2">Belongs to the small heat shock protein (HSP20) family.</text>
</comment>
<dbReference type="GO" id="GO:0051082">
    <property type="term" value="F:unfolded protein binding"/>
    <property type="evidence" value="ECO:0007669"/>
    <property type="project" value="TreeGrafter"/>
</dbReference>
<dbReference type="Gene3D" id="2.60.40.790">
    <property type="match status" value="1"/>
</dbReference>
<dbReference type="KEGG" id="tnl:113494710"/>
<dbReference type="GO" id="GO:0005634">
    <property type="term" value="C:nucleus"/>
    <property type="evidence" value="ECO:0007669"/>
    <property type="project" value="TreeGrafter"/>
</dbReference>
<dbReference type="PROSITE" id="PS01031">
    <property type="entry name" value="SHSP"/>
    <property type="match status" value="1"/>
</dbReference>
<keyword evidence="5" id="KW-1185">Reference proteome</keyword>
<dbReference type="PRINTS" id="PR00299">
    <property type="entry name" value="ACRYSTALLIN"/>
</dbReference>
<dbReference type="InParanoid" id="A0A7E5VKY7"/>
<reference evidence="6" key="1">
    <citation type="submission" date="2025-08" db="UniProtKB">
        <authorList>
            <consortium name="RefSeq"/>
        </authorList>
    </citation>
    <scope>IDENTIFICATION</scope>
</reference>
<proteinExistence type="inferred from homology"/>
<evidence type="ECO:0000313" key="5">
    <source>
        <dbReference type="Proteomes" id="UP000322000"/>
    </source>
</evidence>
<sequence length="410" mass="45482">MDFPRICPARWFSDPDFGMCMPREFMYPFYDIQSSYYRPWKRSNQNISKEFGSTIENDKGNYKITLDVQHFRPNDISVKVSEKEIIIEGKHEERPDAHGFVSRQFMRRYPLPSHCPADNVTSSLSSDGILTIIALKQTTIAEKIVPIKMCGVCPKNTIVETKIAAEASQKSLKENFKETEDITSKNKSQIMLKEEHSRLLKPELLGEAISETNGEKPASKQVIQMDMSEKKSAVNMGATTNMIEETLAKYSLGLAECTEQLLGQVIDREMSEKKGAVNMGATLNKIEEIDAKSSSGLAESKGNQLLEKVIDIEKSEQKSTSNLGSTSSKTEESIAKSSLGLAESKEHKQKASTSEMCSMKGMSHTRIEESSSSYKSSSTSMSSTIKSSGKLGECLSDIISAELREAAENV</sequence>
<evidence type="ECO:0000256" key="3">
    <source>
        <dbReference type="SAM" id="MobiDB-lite"/>
    </source>
</evidence>